<protein>
    <submittedName>
        <fullName evidence="8">Staphylococcal virulence regulator protein A</fullName>
    </submittedName>
</protein>
<proteinExistence type="predicted"/>
<feature type="transmembrane region" description="Helical" evidence="7">
    <location>
        <begin position="99"/>
        <end position="116"/>
    </location>
</feature>
<dbReference type="Pfam" id="PF01554">
    <property type="entry name" value="MatE"/>
    <property type="match status" value="2"/>
</dbReference>
<accession>A0A3S5BVQ1</accession>
<keyword evidence="6 7" id="KW-0472">Membrane</keyword>
<dbReference type="GO" id="GO:0042910">
    <property type="term" value="F:xenobiotic transmembrane transporter activity"/>
    <property type="evidence" value="ECO:0007669"/>
    <property type="project" value="InterPro"/>
</dbReference>
<evidence type="ECO:0000313" key="9">
    <source>
        <dbReference type="Proteomes" id="UP000269544"/>
    </source>
</evidence>
<evidence type="ECO:0000256" key="7">
    <source>
        <dbReference type="SAM" id="Phobius"/>
    </source>
</evidence>
<feature type="transmembrane region" description="Helical" evidence="7">
    <location>
        <begin position="12"/>
        <end position="34"/>
    </location>
</feature>
<dbReference type="InterPro" id="IPR002528">
    <property type="entry name" value="MATE_fam"/>
</dbReference>
<dbReference type="RefSeq" id="WP_126464550.1">
    <property type="nucleotide sequence ID" value="NZ_LR134523.1"/>
</dbReference>
<feature type="transmembrane region" description="Helical" evidence="7">
    <location>
        <begin position="196"/>
        <end position="216"/>
    </location>
</feature>
<dbReference type="PIRSF" id="PIRSF006603">
    <property type="entry name" value="DinF"/>
    <property type="match status" value="1"/>
</dbReference>
<dbReference type="AlphaFoldDB" id="A0A3S5BVQ1"/>
<dbReference type="CDD" id="cd13138">
    <property type="entry name" value="MATE_yoeA_like"/>
    <property type="match status" value="1"/>
</dbReference>
<dbReference type="EMBL" id="LR134523">
    <property type="protein sequence ID" value="VEJ34261.1"/>
    <property type="molecule type" value="Genomic_DNA"/>
</dbReference>
<feature type="transmembrane region" description="Helical" evidence="7">
    <location>
        <begin position="236"/>
        <end position="260"/>
    </location>
</feature>
<comment type="subcellular location">
    <subcellularLocation>
        <location evidence="1">Cell membrane</location>
        <topology evidence="1">Multi-pass membrane protein</topology>
    </subcellularLocation>
</comment>
<evidence type="ECO:0000256" key="3">
    <source>
        <dbReference type="ARBA" id="ARBA00022475"/>
    </source>
</evidence>
<keyword evidence="5 7" id="KW-1133">Transmembrane helix</keyword>
<keyword evidence="4 7" id="KW-0812">Transmembrane</keyword>
<evidence type="ECO:0000256" key="5">
    <source>
        <dbReference type="ARBA" id="ARBA00022989"/>
    </source>
</evidence>
<dbReference type="KEGG" id="piv:NCTC13079_00063"/>
<keyword evidence="9" id="KW-1185">Reference proteome</keyword>
<dbReference type="GO" id="GO:0005886">
    <property type="term" value="C:plasma membrane"/>
    <property type="evidence" value="ECO:0007669"/>
    <property type="project" value="UniProtKB-SubCell"/>
</dbReference>
<feature type="transmembrane region" description="Helical" evidence="7">
    <location>
        <begin position="417"/>
        <end position="437"/>
    </location>
</feature>
<evidence type="ECO:0000256" key="4">
    <source>
        <dbReference type="ARBA" id="ARBA00022692"/>
    </source>
</evidence>
<feature type="transmembrane region" description="Helical" evidence="7">
    <location>
        <begin position="136"/>
        <end position="158"/>
    </location>
</feature>
<dbReference type="OrthoDB" id="9776324at2"/>
<dbReference type="PANTHER" id="PTHR43549">
    <property type="entry name" value="MULTIDRUG RESISTANCE PROTEIN YPNP-RELATED"/>
    <property type="match status" value="1"/>
</dbReference>
<dbReference type="Proteomes" id="UP000269544">
    <property type="component" value="Chromosome"/>
</dbReference>
<reference evidence="8 9" key="1">
    <citation type="submission" date="2018-12" db="EMBL/GenBank/DDBJ databases">
        <authorList>
            <consortium name="Pathogen Informatics"/>
        </authorList>
    </citation>
    <scope>NUCLEOTIDE SEQUENCE [LARGE SCALE GENOMIC DNA]</scope>
    <source>
        <strain evidence="8 9">NCTC13079</strain>
    </source>
</reference>
<organism evidence="8 9">
    <name type="scientific">Aedoeadaptatus ivorii</name>
    <dbReference type="NCBI Taxonomy" id="54006"/>
    <lineage>
        <taxon>Bacteria</taxon>
        <taxon>Bacillati</taxon>
        <taxon>Bacillota</taxon>
        <taxon>Tissierellia</taxon>
        <taxon>Tissierellales</taxon>
        <taxon>Peptoniphilaceae</taxon>
        <taxon>Aedoeadaptatus</taxon>
    </lineage>
</organism>
<feature type="transmembrane region" description="Helical" evidence="7">
    <location>
        <begin position="284"/>
        <end position="306"/>
    </location>
</feature>
<evidence type="ECO:0000256" key="1">
    <source>
        <dbReference type="ARBA" id="ARBA00004651"/>
    </source>
</evidence>
<feature type="transmembrane region" description="Helical" evidence="7">
    <location>
        <begin position="358"/>
        <end position="379"/>
    </location>
</feature>
<dbReference type="NCBIfam" id="TIGR00797">
    <property type="entry name" value="matE"/>
    <property type="match status" value="1"/>
</dbReference>
<keyword evidence="2" id="KW-0813">Transport</keyword>
<dbReference type="InterPro" id="IPR048279">
    <property type="entry name" value="MdtK-like"/>
</dbReference>
<evidence type="ECO:0000256" key="2">
    <source>
        <dbReference type="ARBA" id="ARBA00022448"/>
    </source>
</evidence>
<feature type="transmembrane region" description="Helical" evidence="7">
    <location>
        <begin position="54"/>
        <end position="79"/>
    </location>
</feature>
<feature type="transmembrane region" description="Helical" evidence="7">
    <location>
        <begin position="386"/>
        <end position="411"/>
    </location>
</feature>
<gene>
    <name evidence="8" type="primary">mepA_1</name>
    <name evidence="8" type="ORF">NCTC13079_00063</name>
</gene>
<dbReference type="GO" id="GO:0015297">
    <property type="term" value="F:antiporter activity"/>
    <property type="evidence" value="ECO:0007669"/>
    <property type="project" value="InterPro"/>
</dbReference>
<name>A0A3S5BVQ1_9FIRM</name>
<feature type="transmembrane region" description="Helical" evidence="7">
    <location>
        <begin position="170"/>
        <end position="190"/>
    </location>
</feature>
<dbReference type="PANTHER" id="PTHR43549:SF3">
    <property type="entry name" value="MULTIDRUG RESISTANCE PROTEIN YPNP-RELATED"/>
    <property type="match status" value="1"/>
</dbReference>
<sequence>MNRENVDLTKGIIWKRLLSFTMPLLLSALLQQLYNTVDLLIVGRFAGEIDMAAIGAAGPIAVLVIALFIGLSTGASVLVAQYYGAKDRHALSRIVETNYAIAVFGGLVLTVLTVWLTPQFLRWISTPQNIMAPAVAYMRILFMGLMPVMVYNMGSAILRSVGDSVRPFNFLAVSAGANIALDLLFVGVFHMGAVGAGIATALAQSISGVLVTISLLETTDIYRLRIKRIRFHKDALMRTFSIGLPASISAGLISLSNVIIQSEINVFGADAIAGVAASGRIDGFLFTSLEAFALAMTTFVGQNIGARKFERLKRGIQTAMALCLAFVAGISILLFLFREPLMAIFNGDPKVIDYGAEMIRILAPAYILFGATEVFSGAVRGSGAAIPIMIITLIGMFIVRIGWILLAMPIFQNIEVIYYSYPISWIFTFLLTLWYYYRGAWRKDLPSDLQQESQ</sequence>
<keyword evidence="3" id="KW-1003">Cell membrane</keyword>
<evidence type="ECO:0000256" key="6">
    <source>
        <dbReference type="ARBA" id="ARBA00023136"/>
    </source>
</evidence>
<dbReference type="InterPro" id="IPR052031">
    <property type="entry name" value="Membrane_Transporter-Flippase"/>
</dbReference>
<feature type="transmembrane region" description="Helical" evidence="7">
    <location>
        <begin position="318"/>
        <end position="338"/>
    </location>
</feature>
<evidence type="ECO:0000313" key="8">
    <source>
        <dbReference type="EMBL" id="VEJ34261.1"/>
    </source>
</evidence>